<dbReference type="InterPro" id="IPR013783">
    <property type="entry name" value="Ig-like_fold"/>
</dbReference>
<feature type="domain" description="CARDB" evidence="2">
    <location>
        <begin position="312"/>
        <end position="430"/>
    </location>
</feature>
<accession>A0A7J4GV38</accession>
<evidence type="ECO:0000256" key="1">
    <source>
        <dbReference type="SAM" id="Phobius"/>
    </source>
</evidence>
<feature type="transmembrane region" description="Helical" evidence="1">
    <location>
        <begin position="447"/>
        <end position="468"/>
    </location>
</feature>
<reference evidence="4" key="1">
    <citation type="journal article" date="2019" name="bioRxiv">
        <title>Genome diversification in globally distributed novel marine Proteobacteria is linked to environmental adaptation.</title>
        <authorList>
            <person name="Zhou Z."/>
            <person name="Tran P.Q."/>
            <person name="Kieft K."/>
            <person name="Anantharaman K."/>
        </authorList>
    </citation>
    <scope>NUCLEOTIDE SEQUENCE [LARGE SCALE GENOMIC DNA]</scope>
</reference>
<dbReference type="Proteomes" id="UP000585802">
    <property type="component" value="Unassembled WGS sequence"/>
</dbReference>
<sequence>MNRWSKKMDKIRFSKTDSRRAVMALAVVIMFLATIGVGNVDAAPSPVALTADKTSADIMVGESAVITLTLDSSDSRYRKMDIYMVANWQSGTPWTSKFMDIEYDQLPNDLIQIGKGQSTTVFLKIYCTGICTAGDTNEVQVYAKTDPKFYTGGSGSNCGSSDCETDTTSASGSSNVTNKIIISLTAATEFSSSVSGCDSVTSNGGIQVYQGETVQQDYTLTNTGYSTDNYQFDVSVSSAIGASVDYWTLSAGLSDGLPLIGTSGTGDSVAEAGISITPATEARPGTYNIELVVTSNNGGADSGCNFDVVIPQPDLEIKNSDVSFSHNSAWINTNDKSQVVKIYSKVRNNGGTIDSSGTKTNDIVVKFYIDGAQLGGPETITSLAHGEEVTISREWQPTRAYNDDDEVGLSVVVKVDPSDDIAESDNDNNQGTQYFKVIRAKSSTPSFFIGFFALISAIAIAVMLSSYYRNKDLE</sequence>
<organism evidence="3 4">
    <name type="scientific">Marine Group III euryarchaeote</name>
    <dbReference type="NCBI Taxonomy" id="2173149"/>
    <lineage>
        <taxon>Archaea</taxon>
        <taxon>Methanobacteriati</taxon>
        <taxon>Thermoplasmatota</taxon>
        <taxon>Thermoplasmata</taxon>
        <taxon>Candidatus Thermoprofundales</taxon>
    </lineage>
</organism>
<protein>
    <recommendedName>
        <fullName evidence="2">CARDB domain-containing protein</fullName>
    </recommendedName>
</protein>
<dbReference type="EMBL" id="DUCX01000010">
    <property type="protein sequence ID" value="HIF36872.1"/>
    <property type="molecule type" value="Genomic_DNA"/>
</dbReference>
<proteinExistence type="predicted"/>
<dbReference type="InterPro" id="IPR011635">
    <property type="entry name" value="CARDB"/>
</dbReference>
<dbReference type="AlphaFoldDB" id="A0A7J4GV38"/>
<gene>
    <name evidence="3" type="ORF">EYQ70_00375</name>
</gene>
<keyword evidence="1" id="KW-1133">Transmembrane helix</keyword>
<comment type="caution">
    <text evidence="3">The sequence shown here is derived from an EMBL/GenBank/DDBJ whole genome shotgun (WGS) entry which is preliminary data.</text>
</comment>
<name>A0A7J4GV38_9ARCH</name>
<evidence type="ECO:0000259" key="2">
    <source>
        <dbReference type="Pfam" id="PF07705"/>
    </source>
</evidence>
<keyword evidence="1" id="KW-0472">Membrane</keyword>
<dbReference type="Gene3D" id="2.60.40.10">
    <property type="entry name" value="Immunoglobulins"/>
    <property type="match status" value="1"/>
</dbReference>
<keyword evidence="1" id="KW-0812">Transmembrane</keyword>
<evidence type="ECO:0000313" key="4">
    <source>
        <dbReference type="Proteomes" id="UP000585802"/>
    </source>
</evidence>
<evidence type="ECO:0000313" key="3">
    <source>
        <dbReference type="EMBL" id="HIF36872.1"/>
    </source>
</evidence>
<dbReference type="Pfam" id="PF07705">
    <property type="entry name" value="CARDB"/>
    <property type="match status" value="1"/>
</dbReference>